<dbReference type="Pfam" id="PF01494">
    <property type="entry name" value="FAD_binding_3"/>
    <property type="match status" value="1"/>
</dbReference>
<reference evidence="3 4" key="1">
    <citation type="submission" date="2018-03" db="EMBL/GenBank/DDBJ databases">
        <title>Genomic Encyclopedia of Type Strains, Phase III (KMG-III): the genomes of soil and plant-associated and newly described type strains.</title>
        <authorList>
            <person name="Whitman W."/>
        </authorList>
    </citation>
    <scope>NUCLEOTIDE SEQUENCE [LARGE SCALE GENOMIC DNA]</scope>
    <source>
        <strain evidence="3 4">CGMCC 1.07653</strain>
    </source>
</reference>
<dbReference type="Proteomes" id="UP000242310">
    <property type="component" value="Unassembled WGS sequence"/>
</dbReference>
<dbReference type="PANTHER" id="PTHR43476:SF5">
    <property type="entry name" value="FAD-DEPENDENT MONOOXYGENASE"/>
    <property type="match status" value="1"/>
</dbReference>
<dbReference type="GO" id="GO:0071949">
    <property type="term" value="F:FAD binding"/>
    <property type="evidence" value="ECO:0007669"/>
    <property type="project" value="InterPro"/>
</dbReference>
<name>A0A2P8HY28_9BACI</name>
<dbReference type="Gene3D" id="3.30.70.2450">
    <property type="match status" value="1"/>
</dbReference>
<evidence type="ECO:0000313" key="3">
    <source>
        <dbReference type="EMBL" id="PSL51129.1"/>
    </source>
</evidence>
<evidence type="ECO:0000259" key="2">
    <source>
        <dbReference type="Pfam" id="PF01494"/>
    </source>
</evidence>
<dbReference type="Gene3D" id="3.50.50.60">
    <property type="entry name" value="FAD/NAD(P)-binding domain"/>
    <property type="match status" value="1"/>
</dbReference>
<dbReference type="InterPro" id="IPR036188">
    <property type="entry name" value="FAD/NAD-bd_sf"/>
</dbReference>
<accession>A0A2P8HY28</accession>
<dbReference type="RefSeq" id="WP_106587215.1">
    <property type="nucleotide sequence ID" value="NZ_PYAV01000001.1"/>
</dbReference>
<dbReference type="EMBL" id="PYAV01000001">
    <property type="protein sequence ID" value="PSL51129.1"/>
    <property type="molecule type" value="Genomic_DNA"/>
</dbReference>
<dbReference type="GO" id="GO:0016491">
    <property type="term" value="F:oxidoreductase activity"/>
    <property type="evidence" value="ECO:0007669"/>
    <property type="project" value="UniProtKB-KW"/>
</dbReference>
<evidence type="ECO:0000313" key="4">
    <source>
        <dbReference type="Proteomes" id="UP000242310"/>
    </source>
</evidence>
<feature type="domain" description="FAD-binding" evidence="2">
    <location>
        <begin position="3"/>
        <end position="353"/>
    </location>
</feature>
<dbReference type="PRINTS" id="PR00420">
    <property type="entry name" value="RNGMNOXGNASE"/>
</dbReference>
<dbReference type="PANTHER" id="PTHR43476">
    <property type="entry name" value="3-(3-HYDROXY-PHENYL)PROPIONATE/3-HYDROXYCINNAMIC ACID HYDROXYLASE"/>
    <property type="match status" value="1"/>
</dbReference>
<keyword evidence="1" id="KW-0560">Oxidoreductase</keyword>
<evidence type="ECO:0000256" key="1">
    <source>
        <dbReference type="ARBA" id="ARBA00023002"/>
    </source>
</evidence>
<organism evidence="3 4">
    <name type="scientific">Salsuginibacillus halophilus</name>
    <dbReference type="NCBI Taxonomy" id="517424"/>
    <lineage>
        <taxon>Bacteria</taxon>
        <taxon>Bacillati</taxon>
        <taxon>Bacillota</taxon>
        <taxon>Bacilli</taxon>
        <taxon>Bacillales</taxon>
        <taxon>Bacillaceae</taxon>
        <taxon>Salsuginibacillus</taxon>
    </lineage>
</organism>
<sequence>MNYHVLIVGGGVAGLTLALKLVRCDVDVLLVEKEPSESPLYKGELVQPKSLEILDKVDILQDMYEWSYPLADTVSKEVDTFFDQQPVERMETRLSYKQLAKTPYNEARMIRHEKLRELLFAKLSTYETFHHMRPAKFTGFTNENDPLKRRAVIETKDGTVEHVFADIYVGAEGRASNVRKSMNVDIRETKYNHQFLTVSFPKPPSLTEAVMYASQSSFLGLFPLPDGEVRTVLLVEQGEWKAMKREGPEAFARAVKQFMPEMEGYVDQIPSWKAIQLMIPIRFNVSHYVEDNKVIIGDTAHSVHPMAGEGMNLAIQDADVLGELIGWMHKRGDMDLTHLKWFEHVRKPRAEYLSKLSHQSALVYAFYHPLWRKLRMRALYHMENNARLHFKQMLNVSGLGLWKSNIFDYMMHMGLPPGLARGRKLPARRQQKHIFTEADDYPWQAGGDRSKREGI</sequence>
<keyword evidence="4" id="KW-1185">Reference proteome</keyword>
<dbReference type="AlphaFoldDB" id="A0A2P8HY28"/>
<dbReference type="InterPro" id="IPR002938">
    <property type="entry name" value="FAD-bd"/>
</dbReference>
<proteinExistence type="predicted"/>
<dbReference type="InterPro" id="IPR050631">
    <property type="entry name" value="PheA/TfdB_FAD_monoxygenase"/>
</dbReference>
<protein>
    <submittedName>
        <fullName evidence="3">2-polyprenyl-6-methoxyphenol hydroxylase-like FAD-dependent oxidoreductase</fullName>
    </submittedName>
</protein>
<comment type="caution">
    <text evidence="3">The sequence shown here is derived from an EMBL/GenBank/DDBJ whole genome shotgun (WGS) entry which is preliminary data.</text>
</comment>
<dbReference type="OrthoDB" id="9766816at2"/>
<dbReference type="SUPFAM" id="SSF51905">
    <property type="entry name" value="FAD/NAD(P)-binding domain"/>
    <property type="match status" value="1"/>
</dbReference>
<gene>
    <name evidence="3" type="ORF">B0H94_10139</name>
</gene>